<dbReference type="GO" id="GO:0043001">
    <property type="term" value="P:Golgi to plasma membrane protein transport"/>
    <property type="evidence" value="ECO:0007669"/>
    <property type="project" value="TreeGrafter"/>
</dbReference>
<feature type="compositionally biased region" description="Low complexity" evidence="17">
    <location>
        <begin position="449"/>
        <end position="466"/>
    </location>
</feature>
<dbReference type="PROSITE" id="PS50191">
    <property type="entry name" value="CRAL_TRIO"/>
    <property type="match status" value="1"/>
</dbReference>
<keyword evidence="11" id="KW-0408">Iron</keyword>
<evidence type="ECO:0000313" key="19">
    <source>
        <dbReference type="EMBL" id="CDO57531.1"/>
    </source>
</evidence>
<keyword evidence="6 16" id="KW-0963">Cytoplasm</keyword>
<dbReference type="SUPFAM" id="SSF52087">
    <property type="entry name" value="CRAL/TRIO domain"/>
    <property type="match status" value="1"/>
</dbReference>
<keyword evidence="10 16" id="KW-0492">Microsome</keyword>
<evidence type="ECO:0000256" key="11">
    <source>
        <dbReference type="ARBA" id="ARBA00023004"/>
    </source>
</evidence>
<evidence type="ECO:0000256" key="6">
    <source>
        <dbReference type="ARBA" id="ARBA00022490"/>
    </source>
</evidence>
<comment type="catalytic activity">
    <reaction evidence="14">
        <text>a 1,2-diacyl-sn-glycero-3-phospho-(1D-myo-inositol)(in) = a 1,2-diacyl-sn-glycero-3-phospho-(1D-myo-inositol)(out)</text>
        <dbReference type="Rhea" id="RHEA:38691"/>
        <dbReference type="ChEBI" id="CHEBI:57880"/>
    </reaction>
    <physiologicalReaction direction="left-to-right" evidence="14">
        <dbReference type="Rhea" id="RHEA:38692"/>
    </physiologicalReaction>
</comment>
<dbReference type="EMBL" id="CCBN010000022">
    <property type="protein sequence ID" value="CDO57531.1"/>
    <property type="molecule type" value="Genomic_DNA"/>
</dbReference>
<evidence type="ECO:0000256" key="12">
    <source>
        <dbReference type="ARBA" id="ARBA00023055"/>
    </source>
</evidence>
<evidence type="ECO:0000256" key="7">
    <source>
        <dbReference type="ARBA" id="ARBA00022617"/>
    </source>
</evidence>
<accession>A0A0J9XJR6</accession>
<keyword evidence="7" id="KW-0349">Heme</keyword>
<feature type="region of interest" description="Disordered" evidence="17">
    <location>
        <begin position="538"/>
        <end position="562"/>
    </location>
</feature>
<dbReference type="CDD" id="cd00170">
    <property type="entry name" value="SEC14"/>
    <property type="match status" value="1"/>
</dbReference>
<comment type="caution">
    <text evidence="19">The sequence shown here is derived from an EMBL/GenBank/DDBJ whole genome shotgun (WGS) entry which is preliminary data.</text>
</comment>
<evidence type="ECO:0000256" key="17">
    <source>
        <dbReference type="SAM" id="MobiDB-lite"/>
    </source>
</evidence>
<evidence type="ECO:0000256" key="5">
    <source>
        <dbReference type="ARBA" id="ARBA00022448"/>
    </source>
</evidence>
<evidence type="ECO:0000256" key="4">
    <source>
        <dbReference type="ARBA" id="ARBA00018320"/>
    </source>
</evidence>
<dbReference type="GO" id="GO:0005789">
    <property type="term" value="C:endoplasmic reticulum membrane"/>
    <property type="evidence" value="ECO:0007669"/>
    <property type="project" value="UniProtKB-SubCell"/>
</dbReference>
<dbReference type="InterPro" id="IPR042938">
    <property type="entry name" value="Sfh5"/>
</dbReference>
<reference evidence="19" key="1">
    <citation type="submission" date="2014-03" db="EMBL/GenBank/DDBJ databases">
        <authorList>
            <person name="Casaregola S."/>
        </authorList>
    </citation>
    <scope>NUCLEOTIDE SEQUENCE [LARGE SCALE GENOMIC DNA]</scope>
    <source>
        <strain evidence="19">CLIB 918</strain>
    </source>
</reference>
<dbReference type="InterPro" id="IPR001251">
    <property type="entry name" value="CRAL-TRIO_dom"/>
</dbReference>
<evidence type="ECO:0000256" key="3">
    <source>
        <dbReference type="ARBA" id="ARBA00006667"/>
    </source>
</evidence>
<keyword evidence="9 16" id="KW-0256">Endoplasmic reticulum</keyword>
<evidence type="ECO:0000259" key="18">
    <source>
        <dbReference type="PROSITE" id="PS50191"/>
    </source>
</evidence>
<keyword evidence="13 16" id="KW-0472">Membrane</keyword>
<keyword evidence="5 16" id="KW-0813">Transport</keyword>
<evidence type="ECO:0000256" key="13">
    <source>
        <dbReference type="ARBA" id="ARBA00023136"/>
    </source>
</evidence>
<dbReference type="GO" id="GO:0046872">
    <property type="term" value="F:metal ion binding"/>
    <property type="evidence" value="ECO:0007669"/>
    <property type="project" value="UniProtKB-KW"/>
</dbReference>
<comment type="similarity">
    <text evidence="3 16">Belongs to the SFH5 family.</text>
</comment>
<name>A0A0J9XJR6_GEOCN</name>
<dbReference type="InterPro" id="IPR036865">
    <property type="entry name" value="CRAL-TRIO_dom_sf"/>
</dbReference>
<evidence type="ECO:0000256" key="14">
    <source>
        <dbReference type="ARBA" id="ARBA00024146"/>
    </source>
</evidence>
<dbReference type="SMART" id="SM00516">
    <property type="entry name" value="SEC14"/>
    <property type="match status" value="1"/>
</dbReference>
<dbReference type="Pfam" id="PF03765">
    <property type="entry name" value="CRAL_TRIO_N"/>
    <property type="match status" value="1"/>
</dbReference>
<dbReference type="InterPro" id="IPR011074">
    <property type="entry name" value="CRAL/TRIO_N_dom"/>
</dbReference>
<evidence type="ECO:0000256" key="8">
    <source>
        <dbReference type="ARBA" id="ARBA00022723"/>
    </source>
</evidence>
<dbReference type="AlphaFoldDB" id="A0A0J9XJR6"/>
<evidence type="ECO:0000256" key="2">
    <source>
        <dbReference type="ARBA" id="ARBA00004406"/>
    </source>
</evidence>
<feature type="region of interest" description="Disordered" evidence="17">
    <location>
        <begin position="429"/>
        <end position="510"/>
    </location>
</feature>
<evidence type="ECO:0000313" key="20">
    <source>
        <dbReference type="Proteomes" id="UP000242525"/>
    </source>
</evidence>
<dbReference type="Pfam" id="PF00650">
    <property type="entry name" value="CRAL_TRIO"/>
    <property type="match status" value="1"/>
</dbReference>
<proteinExistence type="inferred from homology"/>
<feature type="compositionally biased region" description="Acidic residues" evidence="17">
    <location>
        <begin position="467"/>
        <end position="476"/>
    </location>
</feature>
<comment type="cofactor">
    <cofactor evidence="1">
        <name>heme b</name>
        <dbReference type="ChEBI" id="CHEBI:60344"/>
    </cofactor>
</comment>
<keyword evidence="20" id="KW-1185">Reference proteome</keyword>
<feature type="compositionally biased region" description="Low complexity" evidence="17">
    <location>
        <begin position="112"/>
        <end position="133"/>
    </location>
</feature>
<evidence type="ECO:0000256" key="10">
    <source>
        <dbReference type="ARBA" id="ARBA00022848"/>
    </source>
</evidence>
<dbReference type="GO" id="GO:0008526">
    <property type="term" value="F:phosphatidylinositol transfer activity"/>
    <property type="evidence" value="ECO:0007669"/>
    <property type="project" value="UniProtKB-UniRule"/>
</dbReference>
<dbReference type="GO" id="GO:0017157">
    <property type="term" value="P:regulation of exocytosis"/>
    <property type="evidence" value="ECO:0007669"/>
    <property type="project" value="TreeGrafter"/>
</dbReference>
<dbReference type="PANTHER" id="PTHR47669">
    <property type="entry name" value="PHOSPHATIDYLINOSITOL TRANSFER PROTEIN SFH5"/>
    <property type="match status" value="1"/>
</dbReference>
<dbReference type="SUPFAM" id="SSF46938">
    <property type="entry name" value="CRAL/TRIO N-terminal domain"/>
    <property type="match status" value="1"/>
</dbReference>
<dbReference type="GO" id="GO:0005886">
    <property type="term" value="C:plasma membrane"/>
    <property type="evidence" value="ECO:0007669"/>
    <property type="project" value="TreeGrafter"/>
</dbReference>
<feature type="compositionally biased region" description="Low complexity" evidence="17">
    <location>
        <begin position="161"/>
        <end position="175"/>
    </location>
</feature>
<dbReference type="Proteomes" id="UP000242525">
    <property type="component" value="Unassembled WGS sequence"/>
</dbReference>
<evidence type="ECO:0000256" key="1">
    <source>
        <dbReference type="ARBA" id="ARBA00001970"/>
    </source>
</evidence>
<comment type="function">
    <text evidence="15">Non-classical phosphatidylinositol (PtdIns) transfer protein (PITP), which exhibits PtdIns-binding/transfer activity in the absence of detectable PtdCho-binding/transfer activity. Regulates PtdIns(4,5)P2 homeostasis at the plasma membrane. Heme-binding protein that may play a role in organic oxidant-induced stress responses.</text>
</comment>
<dbReference type="Gene3D" id="3.40.525.10">
    <property type="entry name" value="CRAL-TRIO lipid binding domain"/>
    <property type="match status" value="2"/>
</dbReference>
<comment type="subcellular location">
    <subcellularLocation>
        <location evidence="16">Cytoplasm</location>
    </subcellularLocation>
    <subcellularLocation>
        <location evidence="2 16">Endoplasmic reticulum membrane</location>
        <topology evidence="2 16">Peripheral membrane protein</topology>
    </subcellularLocation>
    <subcellularLocation>
        <location evidence="16">Microsome membrane</location>
        <topology evidence="16">Peripheral membrane protein</topology>
    </subcellularLocation>
</comment>
<organism evidence="19 20">
    <name type="scientific">Geotrichum candidum</name>
    <name type="common">Oospora lactis</name>
    <name type="synonym">Dipodascus geotrichum</name>
    <dbReference type="NCBI Taxonomy" id="1173061"/>
    <lineage>
        <taxon>Eukaryota</taxon>
        <taxon>Fungi</taxon>
        <taxon>Dikarya</taxon>
        <taxon>Ascomycota</taxon>
        <taxon>Saccharomycotina</taxon>
        <taxon>Dipodascomycetes</taxon>
        <taxon>Dipodascales</taxon>
        <taxon>Dipodascaceae</taxon>
        <taxon>Geotrichum</taxon>
    </lineage>
</organism>
<dbReference type="GO" id="GO:0005829">
    <property type="term" value="C:cytosol"/>
    <property type="evidence" value="ECO:0007669"/>
    <property type="project" value="TreeGrafter"/>
</dbReference>
<feature type="compositionally biased region" description="Low complexity" evidence="17">
    <location>
        <begin position="181"/>
        <end position="246"/>
    </location>
</feature>
<dbReference type="PANTHER" id="PTHR47669:SF1">
    <property type="entry name" value="PHOSPHATIDYLINOSITOL TRANSFER PROTEIN SFH5"/>
    <property type="match status" value="1"/>
</dbReference>
<keyword evidence="8" id="KW-0479">Metal-binding</keyword>
<feature type="compositionally biased region" description="Low complexity" evidence="17">
    <location>
        <begin position="489"/>
        <end position="498"/>
    </location>
</feature>
<evidence type="ECO:0000256" key="16">
    <source>
        <dbReference type="RuleBase" id="RU367059"/>
    </source>
</evidence>
<feature type="domain" description="CRAL-TRIO" evidence="18">
    <location>
        <begin position="289"/>
        <end position="411"/>
    </location>
</feature>
<dbReference type="GO" id="GO:0032541">
    <property type="term" value="C:cortical endoplasmic reticulum"/>
    <property type="evidence" value="ECO:0007669"/>
    <property type="project" value="TreeGrafter"/>
</dbReference>
<dbReference type="STRING" id="1173061.A0A0J9XJR6"/>
<protein>
    <recommendedName>
        <fullName evidence="4 16">Phosphatidylinositol transfer protein SFH5</fullName>
        <shortName evidence="16">PITP SFH5</shortName>
    </recommendedName>
</protein>
<sequence length="562" mass="59784">MSDPTTIQLNKLLALLPDILKETEYTELYGYNLTTLPDTPAGTVIRDRLLTKFLVGNKFVVNDAAAQLKKTLAWRRDFNPLAAAFSETHNPEFEKLGIITSVPFPKAKIEPTKSAAPSPSAAASSKPATTSDAAADETTEKDTKSEETATPVATEAKEPAEPATAAETAEAGAEAAKAEVTEPVSEPVSEATPESTEATEAIKATEAPEATEAAEATEATEAAEATEPTEPTETTETTETTDKAAASEVGTEVTPASTVAEHKPQLIMNWNLYGAVKNRQQLFSDLDGFIRWRVGLMERAISLLDFSSPETSYIAQLHDYNNVSFLFLDSPTKAASKATIELFQNYYPEFLNVKYFVNIPIVMSWLFSFVKMLVAKETVDKFRVVSNGADLARTAGNWVPKQYGGKADSLEEIAVKQFVPNDAALINASRPEKKVAPKPAPEAQDKEASATAAEEPTATTTAAPAEPTEEVTEEPTETVATKVAEPKTAEPVAEAAEVVDPKTSEPVEAAEPVTAEPIVVTAEPVAAPLAKPAVAVTTEPVEPTATPVPDAVEATPKPITAA</sequence>
<dbReference type="InterPro" id="IPR036273">
    <property type="entry name" value="CRAL/TRIO_N_dom_sf"/>
</dbReference>
<evidence type="ECO:0000256" key="15">
    <source>
        <dbReference type="ARBA" id="ARBA00024180"/>
    </source>
</evidence>
<keyword evidence="12 16" id="KW-0445">Lipid transport</keyword>
<evidence type="ECO:0000256" key="9">
    <source>
        <dbReference type="ARBA" id="ARBA00022824"/>
    </source>
</evidence>
<feature type="compositionally biased region" description="Basic and acidic residues" evidence="17">
    <location>
        <begin position="138"/>
        <end position="147"/>
    </location>
</feature>
<feature type="compositionally biased region" description="Low complexity" evidence="17">
    <location>
        <begin position="538"/>
        <end position="552"/>
    </location>
</feature>
<feature type="region of interest" description="Disordered" evidence="17">
    <location>
        <begin position="110"/>
        <end position="257"/>
    </location>
</feature>
<gene>
    <name evidence="19" type="ORF">BN980_GECA22s01275g</name>
</gene>
<dbReference type="OrthoDB" id="75724at2759"/>